<comment type="caution">
    <text evidence="4">The sequence shown here is derived from an EMBL/GenBank/DDBJ whole genome shotgun (WGS) entry which is preliminary data.</text>
</comment>
<dbReference type="InterPro" id="IPR017853">
    <property type="entry name" value="GH"/>
</dbReference>
<feature type="compositionally biased region" description="Basic and acidic residues" evidence="2">
    <location>
        <begin position="495"/>
        <end position="510"/>
    </location>
</feature>
<evidence type="ECO:0000256" key="2">
    <source>
        <dbReference type="SAM" id="MobiDB-lite"/>
    </source>
</evidence>
<dbReference type="SUPFAM" id="SSF51011">
    <property type="entry name" value="Glycosyl hydrolase domain"/>
    <property type="match status" value="1"/>
</dbReference>
<dbReference type="SUPFAM" id="SSF81296">
    <property type="entry name" value="E set domains"/>
    <property type="match status" value="1"/>
</dbReference>
<dbReference type="NCBIfam" id="TIGR02100">
    <property type="entry name" value="glgX_debranch"/>
    <property type="match status" value="1"/>
</dbReference>
<keyword evidence="5" id="KW-1185">Reference proteome</keyword>
<dbReference type="Gene3D" id="2.60.40.10">
    <property type="entry name" value="Immunoglobulins"/>
    <property type="match status" value="1"/>
</dbReference>
<dbReference type="EMBL" id="BMJI01000031">
    <property type="protein sequence ID" value="GGD00511.1"/>
    <property type="molecule type" value="Genomic_DNA"/>
</dbReference>
<dbReference type="CDD" id="cd11326">
    <property type="entry name" value="AmyAc_Glg_debranch"/>
    <property type="match status" value="1"/>
</dbReference>
<feature type="domain" description="Glycosyl hydrolase family 13 catalytic" evidence="3">
    <location>
        <begin position="171"/>
        <end position="597"/>
    </location>
</feature>
<dbReference type="Proteomes" id="UP000597761">
    <property type="component" value="Unassembled WGS sequence"/>
</dbReference>
<evidence type="ECO:0000256" key="1">
    <source>
        <dbReference type="ARBA" id="ARBA00008061"/>
    </source>
</evidence>
<dbReference type="InterPro" id="IPR014756">
    <property type="entry name" value="Ig_E-set"/>
</dbReference>
<gene>
    <name evidence="4" type="ORF">GCM10011512_29230</name>
</gene>
<feature type="compositionally biased region" description="Low complexity" evidence="2">
    <location>
        <begin position="1"/>
        <end position="15"/>
    </location>
</feature>
<protein>
    <submittedName>
        <fullName evidence="4">Glycogen operon protein GlgX homolog</fullName>
    </submittedName>
</protein>
<sequence>MTQTAPNPTATTQTADPRRRPPRRLRPASALRSFPWPLGISALPDRDDAVNVAVFAPGVGALAVVHEIADGGWAQTPLAAVEDGVHHGVVEDLAVGARYHLLDEEDPNGTLLLDPYARGLAETPTEEGPAEEPGTEHHERGLDVGPVAAVRVDGAFDWAGDVAPRTPWRDTVIYEAHVVGLTKLHPDVPEELRGTYAGLAHPAVLAHLTRLGVTAIELLPIHAHADEPHLAALGLTNYWGYNTLGFFAPHPGYATAASRAAGPQAVLDEVKAMVAALHAAGLEVILDVVYNHTAEGGKDQPARSWRGLGDRTYYRHRDPHTYEDTTGCGNSLDFSQPRVVQLALDSLRYWVDQCHVDGFRFDLAPTLCRDVDNVFTQRHPFLVAAAADPVLAPVKLIAEPWDIGMGGWQTGNFPRGWADWNDGFRDVARTFWLSDQAALDAGRPGGSLAALGGALAGSAATFAASGRSPLASINLVTAHDGFTLADLTAYDVKHNEANGEGNRDGSDHNRSWNHGVEGPTTGHRVLRARERTQRNLMATLLLSLGVPMITAGDEIGRTQRGNNNAYSQNTAISWIDWRLDERARRMLRATRRLIRVRREFLADQPADYPRIPEAHYLHWFGTAGYPMTEQEWTNPHVRVLQLLLGSPDGTIDGLLVINGSANASHVTLPDVGFAVPLGTGADDSPTGLDAAAADEAGRAGFVLRMSTDLPTDHRQDECWASDDVFTAPAQSITVFRRD</sequence>
<dbReference type="InterPro" id="IPR011837">
    <property type="entry name" value="Glycogen_debranch_GlgX"/>
</dbReference>
<evidence type="ECO:0000313" key="5">
    <source>
        <dbReference type="Proteomes" id="UP000597761"/>
    </source>
</evidence>
<dbReference type="InterPro" id="IPR013783">
    <property type="entry name" value="Ig-like_fold"/>
</dbReference>
<organism evidence="4 5">
    <name type="scientific">Tersicoccus solisilvae</name>
    <dbReference type="NCBI Taxonomy" id="1882339"/>
    <lineage>
        <taxon>Bacteria</taxon>
        <taxon>Bacillati</taxon>
        <taxon>Actinomycetota</taxon>
        <taxon>Actinomycetes</taxon>
        <taxon>Micrococcales</taxon>
        <taxon>Micrococcaceae</taxon>
        <taxon>Tersicoccus</taxon>
    </lineage>
</organism>
<accession>A0ABQ1PPA7</accession>
<evidence type="ECO:0000313" key="4">
    <source>
        <dbReference type="EMBL" id="GGD00511.1"/>
    </source>
</evidence>
<comment type="similarity">
    <text evidence="1">Belongs to the glycosyl hydrolase 13 family.</text>
</comment>
<feature type="region of interest" description="Disordered" evidence="2">
    <location>
        <begin position="495"/>
        <end position="520"/>
    </location>
</feature>
<proteinExistence type="inferred from homology"/>
<dbReference type="Gene3D" id="3.20.20.80">
    <property type="entry name" value="Glycosidases"/>
    <property type="match status" value="1"/>
</dbReference>
<name>A0ABQ1PPA7_9MICC</name>
<reference evidence="5" key="1">
    <citation type="journal article" date="2019" name="Int. J. Syst. Evol. Microbiol.">
        <title>The Global Catalogue of Microorganisms (GCM) 10K type strain sequencing project: providing services to taxonomists for standard genome sequencing and annotation.</title>
        <authorList>
            <consortium name="The Broad Institute Genomics Platform"/>
            <consortium name="The Broad Institute Genome Sequencing Center for Infectious Disease"/>
            <person name="Wu L."/>
            <person name="Ma J."/>
        </authorList>
    </citation>
    <scope>NUCLEOTIDE SEQUENCE [LARGE SCALE GENOMIC DNA]</scope>
    <source>
        <strain evidence="5">CGMCC 1.15480</strain>
    </source>
</reference>
<dbReference type="SMART" id="SM00642">
    <property type="entry name" value="Aamy"/>
    <property type="match status" value="1"/>
</dbReference>
<feature type="region of interest" description="Disordered" evidence="2">
    <location>
        <begin position="1"/>
        <end position="28"/>
    </location>
</feature>
<dbReference type="PANTHER" id="PTHR43002">
    <property type="entry name" value="GLYCOGEN DEBRANCHING ENZYME"/>
    <property type="match status" value="1"/>
</dbReference>
<evidence type="ECO:0000259" key="3">
    <source>
        <dbReference type="SMART" id="SM00642"/>
    </source>
</evidence>
<dbReference type="SUPFAM" id="SSF51445">
    <property type="entry name" value="(Trans)glycosidases"/>
    <property type="match status" value="1"/>
</dbReference>
<dbReference type="InterPro" id="IPR006047">
    <property type="entry name" value="GH13_cat_dom"/>
</dbReference>